<dbReference type="InterPro" id="IPR005130">
    <property type="entry name" value="Ser_deHydtase-like_asu"/>
</dbReference>
<evidence type="ECO:0000256" key="9">
    <source>
        <dbReference type="ARBA" id="ARBA00023239"/>
    </source>
</evidence>
<name>A0A7G9WKV3_9FIRM</name>
<reference evidence="13 14" key="1">
    <citation type="submission" date="2020-08" db="EMBL/GenBank/DDBJ databases">
        <authorList>
            <person name="Ren C."/>
            <person name="Gu Y."/>
            <person name="Xu Y."/>
        </authorList>
    </citation>
    <scope>NUCLEOTIDE SEQUENCE [LARGE SCALE GENOMIC DNA]</scope>
    <source>
        <strain evidence="13 14">LBM18003</strain>
    </source>
</reference>
<keyword evidence="5 11" id="KW-0004">4Fe-4S</keyword>
<dbReference type="AlphaFoldDB" id="A0A7G9WKV3"/>
<evidence type="ECO:0000256" key="1">
    <source>
        <dbReference type="ARBA" id="ARBA00001966"/>
    </source>
</evidence>
<evidence type="ECO:0000256" key="4">
    <source>
        <dbReference type="ARBA" id="ARBA00022432"/>
    </source>
</evidence>
<accession>A0A7G9WKV3</accession>
<evidence type="ECO:0000259" key="12">
    <source>
        <dbReference type="Pfam" id="PF03313"/>
    </source>
</evidence>
<dbReference type="KEGG" id="caml:H6X83_06880"/>
<evidence type="ECO:0000256" key="8">
    <source>
        <dbReference type="ARBA" id="ARBA00023014"/>
    </source>
</evidence>
<dbReference type="PANTHER" id="PTHR30182">
    <property type="entry name" value="L-SERINE DEHYDRATASE"/>
    <property type="match status" value="1"/>
</dbReference>
<gene>
    <name evidence="13" type="primary">sdaAA</name>
    <name evidence="13" type="ORF">H6X83_06880</name>
</gene>
<evidence type="ECO:0000256" key="7">
    <source>
        <dbReference type="ARBA" id="ARBA00023004"/>
    </source>
</evidence>
<dbReference type="EMBL" id="CP060696">
    <property type="protein sequence ID" value="QNO19315.1"/>
    <property type="molecule type" value="Genomic_DNA"/>
</dbReference>
<dbReference type="PANTHER" id="PTHR30182:SF1">
    <property type="entry name" value="L-SERINE DEHYDRATASE 1"/>
    <property type="match status" value="1"/>
</dbReference>
<dbReference type="Pfam" id="PF03313">
    <property type="entry name" value="SDH_alpha"/>
    <property type="match status" value="1"/>
</dbReference>
<evidence type="ECO:0000256" key="5">
    <source>
        <dbReference type="ARBA" id="ARBA00022485"/>
    </source>
</evidence>
<sequence length="290" mass="30072">MSYYSVKQMLEDAKENKMPLWETIMMDDVLAQHSSREASLHQMQHLWEVMKTTSTEYRASDHSHSGLVGGDSAKVTEAAKQGCLIGDNFLNEIIAEALKIGECNACMKRIVATPTAGSCGVLPAVLIPLAKKEQLPDEAIVYALYVAAGFGQVVAQRASIAGASGGCQAEIGTASAMAAAALTALKGGSSEMCAHACAMALSNLLGLVCDPVAGLVEVPCVQRNVAGALNAVGAANMALSGVVCRIPADEVIDAMGEIGDQMSADLRETGRGGLAATPTGKKIAAELLRH</sequence>
<evidence type="ECO:0000256" key="6">
    <source>
        <dbReference type="ARBA" id="ARBA00022723"/>
    </source>
</evidence>
<comment type="similarity">
    <text evidence="3 11">Belongs to the iron-sulfur dependent L-serine dehydratase family.</text>
</comment>
<proteinExistence type="inferred from homology"/>
<keyword evidence="9 11" id="KW-0456">Lyase</keyword>
<dbReference type="InterPro" id="IPR051318">
    <property type="entry name" value="Fe-S_L-Ser"/>
</dbReference>
<comment type="cofactor">
    <cofactor evidence="1 11">
        <name>[4Fe-4S] cluster</name>
        <dbReference type="ChEBI" id="CHEBI:49883"/>
    </cofactor>
</comment>
<dbReference type="Proteomes" id="UP000516046">
    <property type="component" value="Chromosome"/>
</dbReference>
<evidence type="ECO:0000256" key="11">
    <source>
        <dbReference type="RuleBase" id="RU366059"/>
    </source>
</evidence>
<keyword evidence="7 11" id="KW-0408">Iron</keyword>
<evidence type="ECO:0000256" key="2">
    <source>
        <dbReference type="ARBA" id="ARBA00004742"/>
    </source>
</evidence>
<evidence type="ECO:0000313" key="14">
    <source>
        <dbReference type="Proteomes" id="UP000516046"/>
    </source>
</evidence>
<dbReference type="GO" id="GO:0051539">
    <property type="term" value="F:4 iron, 4 sulfur cluster binding"/>
    <property type="evidence" value="ECO:0007669"/>
    <property type="project" value="UniProtKB-UniRule"/>
</dbReference>
<evidence type="ECO:0000256" key="3">
    <source>
        <dbReference type="ARBA" id="ARBA00008636"/>
    </source>
</evidence>
<feature type="domain" description="Serine dehydratase-like alpha subunit" evidence="12">
    <location>
        <begin position="16"/>
        <end position="275"/>
    </location>
</feature>
<keyword evidence="4 11" id="KW-0312">Gluconeogenesis</keyword>
<evidence type="ECO:0000313" key="13">
    <source>
        <dbReference type="EMBL" id="QNO19315.1"/>
    </source>
</evidence>
<comment type="pathway">
    <text evidence="2">Carbohydrate biosynthesis; gluconeogenesis.</text>
</comment>
<comment type="catalytic activity">
    <reaction evidence="10 11">
        <text>L-serine = pyruvate + NH4(+)</text>
        <dbReference type="Rhea" id="RHEA:19169"/>
        <dbReference type="ChEBI" id="CHEBI:15361"/>
        <dbReference type="ChEBI" id="CHEBI:28938"/>
        <dbReference type="ChEBI" id="CHEBI:33384"/>
        <dbReference type="EC" id="4.3.1.17"/>
    </reaction>
</comment>
<keyword evidence="6 11" id="KW-0479">Metal-binding</keyword>
<dbReference type="GO" id="GO:0046872">
    <property type="term" value="F:metal ion binding"/>
    <property type="evidence" value="ECO:0007669"/>
    <property type="project" value="UniProtKB-KW"/>
</dbReference>
<dbReference type="GO" id="GO:0006094">
    <property type="term" value="P:gluconeogenesis"/>
    <property type="evidence" value="ECO:0007669"/>
    <property type="project" value="UniProtKB-KW"/>
</dbReference>
<keyword evidence="8 11" id="KW-0411">Iron-sulfur</keyword>
<evidence type="ECO:0000256" key="10">
    <source>
        <dbReference type="ARBA" id="ARBA00049406"/>
    </source>
</evidence>
<dbReference type="RefSeq" id="WP_212508381.1">
    <property type="nucleotide sequence ID" value="NZ_CP060696.1"/>
</dbReference>
<keyword evidence="14" id="KW-1185">Reference proteome</keyword>
<dbReference type="EC" id="4.3.1.17" evidence="11"/>
<dbReference type="GO" id="GO:0003941">
    <property type="term" value="F:L-serine ammonia-lyase activity"/>
    <property type="evidence" value="ECO:0007669"/>
    <property type="project" value="UniProtKB-UniRule"/>
</dbReference>
<dbReference type="NCBIfam" id="TIGR00718">
    <property type="entry name" value="sda_alpha"/>
    <property type="match status" value="1"/>
</dbReference>
<protein>
    <recommendedName>
        <fullName evidence="11">L-serine dehydratase</fullName>
        <ecNumber evidence="11">4.3.1.17</ecNumber>
    </recommendedName>
</protein>
<dbReference type="InterPro" id="IPR004642">
    <property type="entry name" value="Ser_deHydtase_asu"/>
</dbReference>
<organism evidence="13 14">
    <name type="scientific">Caproicibacterium amylolyticum</name>
    <dbReference type="NCBI Taxonomy" id="2766537"/>
    <lineage>
        <taxon>Bacteria</taxon>
        <taxon>Bacillati</taxon>
        <taxon>Bacillota</taxon>
        <taxon>Clostridia</taxon>
        <taxon>Eubacteriales</taxon>
        <taxon>Oscillospiraceae</taxon>
        <taxon>Caproicibacterium</taxon>
    </lineage>
</organism>